<proteinExistence type="predicted"/>
<gene>
    <name evidence="1" type="ORF">BCR44DRAFT_37186</name>
</gene>
<name>A0A1Y2H500_9FUNG</name>
<comment type="caution">
    <text evidence="1">The sequence shown here is derived from an EMBL/GenBank/DDBJ whole genome shotgun (WGS) entry which is preliminary data.</text>
</comment>
<protein>
    <submittedName>
        <fullName evidence="1">Uncharacterized protein</fullName>
    </submittedName>
</protein>
<evidence type="ECO:0000313" key="1">
    <source>
        <dbReference type="EMBL" id="ORZ29636.1"/>
    </source>
</evidence>
<sequence length="207" mass="23941">MITFAFIPSSTPTGHAHDHNRTETCKGSQLLMKILPNRLDEISLNQPKCRRHRPSAVPSAVPASNASKAAVQVANLQDLLPSELLFHVRSLHPSPAHETNSFRYEDLEQRSGHRYYLELSFVEWMVAWLVHTWIRSLLLRPSTRIGTQMCRETFHAVMHQHRTSQELDGYWESVNRSGDWSSESVERMTRWMAKAEVYLFDVENDND</sequence>
<accession>A0A1Y2H500</accession>
<reference evidence="1 2" key="1">
    <citation type="submission" date="2016-07" db="EMBL/GenBank/DDBJ databases">
        <title>Pervasive Adenine N6-methylation of Active Genes in Fungi.</title>
        <authorList>
            <consortium name="DOE Joint Genome Institute"/>
            <person name="Mondo S.J."/>
            <person name="Dannebaum R.O."/>
            <person name="Kuo R.C."/>
            <person name="Labutti K."/>
            <person name="Haridas S."/>
            <person name="Kuo A."/>
            <person name="Salamov A."/>
            <person name="Ahrendt S.R."/>
            <person name="Lipzen A."/>
            <person name="Sullivan W."/>
            <person name="Andreopoulos W.B."/>
            <person name="Clum A."/>
            <person name="Lindquist E."/>
            <person name="Daum C."/>
            <person name="Ramamoorthy G.K."/>
            <person name="Gryganskyi A."/>
            <person name="Culley D."/>
            <person name="Magnuson J.K."/>
            <person name="James T.Y."/>
            <person name="O'Malley M.A."/>
            <person name="Stajich J.E."/>
            <person name="Spatafora J.W."/>
            <person name="Visel A."/>
            <person name="Grigoriev I.V."/>
        </authorList>
    </citation>
    <scope>NUCLEOTIDE SEQUENCE [LARGE SCALE GENOMIC DNA]</scope>
    <source>
        <strain evidence="1 2">PL171</strain>
    </source>
</reference>
<dbReference type="EMBL" id="MCFL01000144">
    <property type="protein sequence ID" value="ORZ29636.1"/>
    <property type="molecule type" value="Genomic_DNA"/>
</dbReference>
<organism evidence="1 2">
    <name type="scientific">Catenaria anguillulae PL171</name>
    <dbReference type="NCBI Taxonomy" id="765915"/>
    <lineage>
        <taxon>Eukaryota</taxon>
        <taxon>Fungi</taxon>
        <taxon>Fungi incertae sedis</taxon>
        <taxon>Blastocladiomycota</taxon>
        <taxon>Blastocladiomycetes</taxon>
        <taxon>Blastocladiales</taxon>
        <taxon>Catenariaceae</taxon>
        <taxon>Catenaria</taxon>
    </lineage>
</organism>
<dbReference type="AlphaFoldDB" id="A0A1Y2H500"/>
<dbReference type="Proteomes" id="UP000193411">
    <property type="component" value="Unassembled WGS sequence"/>
</dbReference>
<keyword evidence="2" id="KW-1185">Reference proteome</keyword>
<evidence type="ECO:0000313" key="2">
    <source>
        <dbReference type="Proteomes" id="UP000193411"/>
    </source>
</evidence>